<keyword evidence="14 17" id="KW-0496">Mitochondrion</keyword>
<organism evidence="20">
    <name type="scientific">Alloeorhynchus bakeri</name>
    <dbReference type="NCBI Taxonomy" id="796621"/>
    <lineage>
        <taxon>Eukaryota</taxon>
        <taxon>Metazoa</taxon>
        <taxon>Ecdysozoa</taxon>
        <taxon>Arthropoda</taxon>
        <taxon>Hexapoda</taxon>
        <taxon>Insecta</taxon>
        <taxon>Pterygota</taxon>
        <taxon>Neoptera</taxon>
        <taxon>Paraneoptera</taxon>
        <taxon>Hemiptera</taxon>
        <taxon>Heteroptera</taxon>
        <taxon>Panheteroptera</taxon>
        <taxon>Cimicomorpha</taxon>
        <taxon>Nabidae</taxon>
        <taxon>Prostemmatinae</taxon>
        <taxon>Alloeorhynchus</taxon>
    </lineage>
</organism>
<dbReference type="PANTHER" id="PTHR43507">
    <property type="entry name" value="NADH-UBIQUINONE OXIDOREDUCTASE CHAIN 4"/>
    <property type="match status" value="1"/>
</dbReference>
<keyword evidence="7 17" id="KW-0679">Respiratory chain</keyword>
<feature type="transmembrane region" description="Helical" evidence="17">
    <location>
        <begin position="295"/>
        <end position="319"/>
    </location>
</feature>
<evidence type="ECO:0000256" key="16">
    <source>
        <dbReference type="ARBA" id="ARBA00049551"/>
    </source>
</evidence>
<evidence type="ECO:0000256" key="13">
    <source>
        <dbReference type="ARBA" id="ARBA00023075"/>
    </source>
</evidence>
<feature type="transmembrane region" description="Helical" evidence="17">
    <location>
        <begin position="244"/>
        <end position="263"/>
    </location>
</feature>
<evidence type="ECO:0000256" key="9">
    <source>
        <dbReference type="ARBA" id="ARBA00022967"/>
    </source>
</evidence>
<dbReference type="InterPro" id="IPR001750">
    <property type="entry name" value="ND/Mrp_TM"/>
</dbReference>
<evidence type="ECO:0000256" key="17">
    <source>
        <dbReference type="RuleBase" id="RU003297"/>
    </source>
</evidence>
<dbReference type="GO" id="GO:0003954">
    <property type="term" value="F:NADH dehydrogenase activity"/>
    <property type="evidence" value="ECO:0007669"/>
    <property type="project" value="TreeGrafter"/>
</dbReference>
<dbReference type="AlphaFoldDB" id="G9B4J1"/>
<dbReference type="Pfam" id="PF00361">
    <property type="entry name" value="Proton_antipo_M"/>
    <property type="match status" value="1"/>
</dbReference>
<feature type="transmembrane region" description="Helical" evidence="17">
    <location>
        <begin position="340"/>
        <end position="358"/>
    </location>
</feature>
<evidence type="ECO:0000259" key="18">
    <source>
        <dbReference type="Pfam" id="PF00361"/>
    </source>
</evidence>
<proteinExistence type="inferred from homology"/>
<dbReference type="PRINTS" id="PR01437">
    <property type="entry name" value="NUOXDRDTASE4"/>
</dbReference>
<feature type="transmembrane region" description="Helical" evidence="17">
    <location>
        <begin position="142"/>
        <end position="160"/>
    </location>
</feature>
<feature type="transmembrane region" description="Helical" evidence="17">
    <location>
        <begin position="7"/>
        <end position="35"/>
    </location>
</feature>
<keyword evidence="13 17" id="KW-0830">Ubiquinone</keyword>
<dbReference type="GO" id="GO:0008137">
    <property type="term" value="F:NADH dehydrogenase (ubiquinone) activity"/>
    <property type="evidence" value="ECO:0007669"/>
    <property type="project" value="UniProtKB-UniRule"/>
</dbReference>
<dbReference type="GO" id="GO:0031966">
    <property type="term" value="C:mitochondrial membrane"/>
    <property type="evidence" value="ECO:0007669"/>
    <property type="project" value="UniProtKB-SubCell"/>
</dbReference>
<evidence type="ECO:0000256" key="14">
    <source>
        <dbReference type="ARBA" id="ARBA00023128"/>
    </source>
</evidence>
<comment type="function">
    <text evidence="1">Core subunit of the mitochondrial membrane respiratory chain NADH dehydrogenase (Complex I) that is believed to belong to the minimal assembly required for catalysis. Complex I functions in the transfer of electrons from NADH to the respiratory chain. The immediate electron acceptor for the enzyme is believed to be ubiquinone.</text>
</comment>
<evidence type="ECO:0000256" key="2">
    <source>
        <dbReference type="ARBA" id="ARBA00004225"/>
    </source>
</evidence>
<feature type="transmembrane region" description="Helical" evidence="17">
    <location>
        <begin position="270"/>
        <end position="289"/>
    </location>
</feature>
<evidence type="ECO:0000313" key="20">
    <source>
        <dbReference type="EMBL" id="ADI75227.1"/>
    </source>
</evidence>
<evidence type="ECO:0000256" key="8">
    <source>
        <dbReference type="ARBA" id="ARBA00022692"/>
    </source>
</evidence>
<evidence type="ECO:0000256" key="12">
    <source>
        <dbReference type="ARBA" id="ARBA00023027"/>
    </source>
</evidence>
<feature type="transmembrane region" description="Helical" evidence="17">
    <location>
        <begin position="84"/>
        <end position="104"/>
    </location>
</feature>
<dbReference type="GO" id="GO:0042773">
    <property type="term" value="P:ATP synthesis coupled electron transport"/>
    <property type="evidence" value="ECO:0007669"/>
    <property type="project" value="InterPro"/>
</dbReference>
<name>G9B4J1_9HEMI</name>
<keyword evidence="15 17" id="KW-0472">Membrane</keyword>
<dbReference type="GO" id="GO:0015990">
    <property type="term" value="P:electron transport coupled proton transport"/>
    <property type="evidence" value="ECO:0007669"/>
    <property type="project" value="TreeGrafter"/>
</dbReference>
<keyword evidence="6 17" id="KW-0813">Transport</keyword>
<evidence type="ECO:0000256" key="4">
    <source>
        <dbReference type="ARBA" id="ARBA00012944"/>
    </source>
</evidence>
<feature type="transmembrane region" description="Helical" evidence="17">
    <location>
        <begin position="214"/>
        <end position="232"/>
    </location>
</feature>
<dbReference type="InterPro" id="IPR003918">
    <property type="entry name" value="NADH_UbQ_OxRdtase"/>
</dbReference>
<gene>
    <name evidence="20" type="primary">ND4</name>
</gene>
<comment type="subcellular location">
    <subcellularLocation>
        <location evidence="2 17">Mitochondrion membrane</location>
        <topology evidence="2 17">Multi-pass membrane protein</topology>
    </subcellularLocation>
</comment>
<keyword evidence="9" id="KW-1278">Translocase</keyword>
<feature type="transmembrane region" description="Helical" evidence="17">
    <location>
        <begin position="55"/>
        <end position="72"/>
    </location>
</feature>
<evidence type="ECO:0000256" key="7">
    <source>
        <dbReference type="ARBA" id="ARBA00022660"/>
    </source>
</evidence>
<feature type="transmembrane region" description="Helical" evidence="17">
    <location>
        <begin position="419"/>
        <end position="436"/>
    </location>
</feature>
<protein>
    <recommendedName>
        <fullName evidence="5 17">NADH-ubiquinone oxidoreductase chain 4</fullName>
        <ecNumber evidence="4 17">7.1.1.2</ecNumber>
    </recommendedName>
</protein>
<feature type="domain" description="NADH:ubiquinone oxidoreductase chain 4 N-terminal" evidence="19">
    <location>
        <begin position="1"/>
        <end position="101"/>
    </location>
</feature>
<keyword evidence="8 17" id="KW-0812">Transmembrane</keyword>
<comment type="function">
    <text evidence="17">Core subunit of the mitochondrial membrane respiratory chain NADH dehydrogenase (Complex I) which catalyzes electron transfer from NADH through the respiratory chain, using ubiquinone as an electron acceptor. Essential for the catalytic activity and assembly of complex I.</text>
</comment>
<evidence type="ECO:0000256" key="6">
    <source>
        <dbReference type="ARBA" id="ARBA00022448"/>
    </source>
</evidence>
<dbReference type="InterPro" id="IPR000260">
    <property type="entry name" value="NADH4_N"/>
</dbReference>
<geneLocation type="mitochondrion" evidence="20"/>
<evidence type="ECO:0000256" key="11">
    <source>
        <dbReference type="ARBA" id="ARBA00022989"/>
    </source>
</evidence>
<sequence length="442" mass="50979">MMGMFFMMLFMIPMCIIMDYWMLMLMFMLMFFMYLNSIWMESYWTMLSYSLGGDFLSWSLVLLTLWIIMLMIMASTKVLSESMYLGEFSFILLSLSIVLCLSFTSSNFFLFYLFFESSLIPTLFLIYGWGYQPERISAGYYLLFYTLFASLPLLISLFYINMNSCTLYFDLIGLCMNMYIFMALIFAFLIKMPLIMFHFWLLKAHVEAPVSGSMILAGVLLKLGGYGLYRVYSFMYEYSLSFNIIFVLMSLLGTFVVGVMCLVQIDIKTLIAYSSVAHMGLVISGLMIFNDWGILGSIILMIGHGLCSSALFCLANIVYERLHSRSIFINKGLMSFMPSMCLLWFLLCIGNMAAPPTLNLVGEIMLINGILSWSSYTWLLLGFSCFLSCCYSIYLYSYTQHGSLSSMSSPSSYGCMREYYLIMMHWLPLNLFILKLEFLTQL</sequence>
<evidence type="ECO:0000256" key="10">
    <source>
        <dbReference type="ARBA" id="ARBA00022982"/>
    </source>
</evidence>
<dbReference type="PANTHER" id="PTHR43507:SF20">
    <property type="entry name" value="NADH-UBIQUINONE OXIDOREDUCTASE CHAIN 4"/>
    <property type="match status" value="1"/>
</dbReference>
<evidence type="ECO:0000256" key="5">
    <source>
        <dbReference type="ARBA" id="ARBA00021006"/>
    </source>
</evidence>
<feature type="domain" description="NADH:quinone oxidoreductase/Mrp antiporter transmembrane" evidence="18">
    <location>
        <begin position="105"/>
        <end position="385"/>
    </location>
</feature>
<dbReference type="EC" id="7.1.1.2" evidence="4 17"/>
<feature type="transmembrane region" description="Helical" evidence="17">
    <location>
        <begin position="180"/>
        <end position="202"/>
    </location>
</feature>
<dbReference type="GeneID" id="11452378"/>
<dbReference type="RefSeq" id="YP_004935640.1">
    <property type="nucleotide sequence ID" value="NC_016432.1"/>
</dbReference>
<evidence type="ECO:0000256" key="3">
    <source>
        <dbReference type="ARBA" id="ARBA00009025"/>
    </source>
</evidence>
<feature type="transmembrane region" description="Helical" evidence="17">
    <location>
        <begin position="378"/>
        <end position="398"/>
    </location>
</feature>
<keyword evidence="11 17" id="KW-1133">Transmembrane helix</keyword>
<comment type="catalytic activity">
    <reaction evidence="16 17">
        <text>a ubiquinone + NADH + 5 H(+)(in) = a ubiquinol + NAD(+) + 4 H(+)(out)</text>
        <dbReference type="Rhea" id="RHEA:29091"/>
        <dbReference type="Rhea" id="RHEA-COMP:9565"/>
        <dbReference type="Rhea" id="RHEA-COMP:9566"/>
        <dbReference type="ChEBI" id="CHEBI:15378"/>
        <dbReference type="ChEBI" id="CHEBI:16389"/>
        <dbReference type="ChEBI" id="CHEBI:17976"/>
        <dbReference type="ChEBI" id="CHEBI:57540"/>
        <dbReference type="ChEBI" id="CHEBI:57945"/>
        <dbReference type="EC" id="7.1.1.2"/>
    </reaction>
</comment>
<feature type="transmembrane region" description="Helical" evidence="17">
    <location>
        <begin position="110"/>
        <end position="130"/>
    </location>
</feature>
<keyword evidence="10 17" id="KW-0249">Electron transport</keyword>
<keyword evidence="12 17" id="KW-0520">NAD</keyword>
<dbReference type="Pfam" id="PF01059">
    <property type="entry name" value="Oxidored_q5_N"/>
    <property type="match status" value="1"/>
</dbReference>
<dbReference type="EMBL" id="HM235722">
    <property type="protein sequence ID" value="ADI75227.1"/>
    <property type="molecule type" value="Genomic_DNA"/>
</dbReference>
<evidence type="ECO:0000259" key="19">
    <source>
        <dbReference type="Pfam" id="PF01059"/>
    </source>
</evidence>
<evidence type="ECO:0000256" key="15">
    <source>
        <dbReference type="ARBA" id="ARBA00023136"/>
    </source>
</evidence>
<accession>G9B4J1</accession>
<comment type="similarity">
    <text evidence="3 17">Belongs to the complex I subunit 4 family.</text>
</comment>
<evidence type="ECO:0000256" key="1">
    <source>
        <dbReference type="ARBA" id="ARBA00003257"/>
    </source>
</evidence>
<dbReference type="CTD" id="4538"/>
<dbReference type="GO" id="GO:0048039">
    <property type="term" value="F:ubiquinone binding"/>
    <property type="evidence" value="ECO:0007669"/>
    <property type="project" value="TreeGrafter"/>
</dbReference>
<reference evidence="20" key="1">
    <citation type="journal article" date="2012" name="Int. J. Biol. Sci.">
        <title>The complete mitochondrial genome of the damsel bug Alloeorhynchus bakeri (Hemiptera: Nabidae).</title>
        <authorList>
            <person name="Li H."/>
            <person name="Liu H.Y."/>
            <person name="Cao L.M."/>
            <person name="Shi A.M."/>
            <person name="Yang H.L."/>
            <person name="Cai W.Z."/>
        </authorList>
    </citation>
    <scope>NUCLEOTIDE SEQUENCE</scope>
</reference>